<accession>A0ABW5C1Y9</accession>
<sequence>MDQRNNERNNENSYKGKVYKRKSEAFSEYNINLPEQPLPQPKDYEEIEY</sequence>
<evidence type="ECO:0000313" key="3">
    <source>
        <dbReference type="Proteomes" id="UP001597318"/>
    </source>
</evidence>
<dbReference type="EMBL" id="JBHUIK010000003">
    <property type="protein sequence ID" value="MFD2215224.1"/>
    <property type="molecule type" value="Genomic_DNA"/>
</dbReference>
<keyword evidence="3" id="KW-1185">Reference proteome</keyword>
<evidence type="ECO:0000313" key="2">
    <source>
        <dbReference type="EMBL" id="MFD2215224.1"/>
    </source>
</evidence>
<proteinExistence type="predicted"/>
<feature type="compositionally biased region" description="Basic and acidic residues" evidence="1">
    <location>
        <begin position="1"/>
        <end position="10"/>
    </location>
</feature>
<gene>
    <name evidence="2" type="ORF">ACFSKK_16145</name>
</gene>
<name>A0ABW5C1Y9_9BACI</name>
<dbReference type="RefSeq" id="WP_176550950.1">
    <property type="nucleotide sequence ID" value="NZ_CP095550.1"/>
</dbReference>
<dbReference type="Proteomes" id="UP001597318">
    <property type="component" value="Unassembled WGS sequence"/>
</dbReference>
<feature type="region of interest" description="Disordered" evidence="1">
    <location>
        <begin position="1"/>
        <end position="20"/>
    </location>
</feature>
<organism evidence="2 3">
    <name type="scientific">Metabacillus endolithicus</name>
    <dbReference type="NCBI Taxonomy" id="1535204"/>
    <lineage>
        <taxon>Bacteria</taxon>
        <taxon>Bacillati</taxon>
        <taxon>Bacillota</taxon>
        <taxon>Bacilli</taxon>
        <taxon>Bacillales</taxon>
        <taxon>Bacillaceae</taxon>
        <taxon>Metabacillus</taxon>
    </lineage>
</organism>
<protein>
    <submittedName>
        <fullName evidence="2">Uncharacterized protein</fullName>
    </submittedName>
</protein>
<evidence type="ECO:0000256" key="1">
    <source>
        <dbReference type="SAM" id="MobiDB-lite"/>
    </source>
</evidence>
<reference evidence="3" key="1">
    <citation type="journal article" date="2019" name="Int. J. Syst. Evol. Microbiol.">
        <title>The Global Catalogue of Microorganisms (GCM) 10K type strain sequencing project: providing services to taxonomists for standard genome sequencing and annotation.</title>
        <authorList>
            <consortium name="The Broad Institute Genomics Platform"/>
            <consortium name="The Broad Institute Genome Sequencing Center for Infectious Disease"/>
            <person name="Wu L."/>
            <person name="Ma J."/>
        </authorList>
    </citation>
    <scope>NUCLEOTIDE SEQUENCE [LARGE SCALE GENOMIC DNA]</scope>
    <source>
        <strain evidence="3">CGMCC 1.15474</strain>
    </source>
</reference>
<comment type="caution">
    <text evidence="2">The sequence shown here is derived from an EMBL/GenBank/DDBJ whole genome shotgun (WGS) entry which is preliminary data.</text>
</comment>